<dbReference type="Gene3D" id="3.50.7.10">
    <property type="entry name" value="GroEL"/>
    <property type="match status" value="1"/>
</dbReference>
<evidence type="ECO:0000259" key="14">
    <source>
        <dbReference type="PROSITE" id="PS50178"/>
    </source>
</evidence>
<evidence type="ECO:0000256" key="5">
    <source>
        <dbReference type="ARBA" id="ARBA00022771"/>
    </source>
</evidence>
<dbReference type="GO" id="GO:0008270">
    <property type="term" value="F:zinc ion binding"/>
    <property type="evidence" value="ECO:0007669"/>
    <property type="project" value="UniProtKB-KW"/>
</dbReference>
<protein>
    <recommendedName>
        <fullName evidence="1">1-phosphatidylinositol-3-phosphate 5-kinase</fullName>
        <ecNumber evidence="1">2.7.1.150</ecNumber>
    </recommendedName>
    <alternativeName>
        <fullName evidence="10">Phosphatidylinositol 3-phosphate 5-kinase type III</fullName>
    </alternativeName>
</protein>
<dbReference type="Gene3D" id="3.30.800.10">
    <property type="entry name" value="Phosphatidylinositol Phosphate Kinase II Beta"/>
    <property type="match status" value="1"/>
</dbReference>
<name>A0A2C9UGH2_MANES</name>
<evidence type="ECO:0000256" key="7">
    <source>
        <dbReference type="ARBA" id="ARBA00022833"/>
    </source>
</evidence>
<keyword evidence="8 12" id="KW-0067">ATP-binding</keyword>
<comment type="subunit">
    <text evidence="9">Component of the PI(3,5)P2 regulatory complex at least composed of ATG18, SAC/FIG4, FAB1 and VAC14.</text>
</comment>
<dbReference type="InterPro" id="IPR027410">
    <property type="entry name" value="TCP-1-like_intermed_sf"/>
</dbReference>
<evidence type="ECO:0000313" key="17">
    <source>
        <dbReference type="Proteomes" id="UP000091857"/>
    </source>
</evidence>
<evidence type="ECO:0000256" key="3">
    <source>
        <dbReference type="ARBA" id="ARBA00022723"/>
    </source>
</evidence>
<dbReference type="InterPro" id="IPR044769">
    <property type="entry name" value="PIKfyve_PIPKc"/>
</dbReference>
<gene>
    <name evidence="16" type="ORF">MANES_15G127100v8</name>
</gene>
<dbReference type="GO" id="GO:0010008">
    <property type="term" value="C:endosome membrane"/>
    <property type="evidence" value="ECO:0000318"/>
    <property type="project" value="GO_Central"/>
</dbReference>
<sequence>MGIPDTSLTDLLHKVKSWISWGASDLSSSSLSGKFQMHNNNSLNMCCECNTNFTGLYNGYQCQSCGRWLCVKCAGGYGDYKDSIKSCKLCVGFRVKPQGGRKKSEKVHPSEFSQGSPEQSSPSSTGESIRRDHLAHYLESRDCGYSPLAVTSRGMISFSVQSSLMSDRHSPSRSDEEEAEDSGKDFYIPSSEYYHYVSDNDSSSVSARLEFYNCKSVGSSPLDSPSRIDFTSCRVGQPVQREQEGSSLSQGDGPFDQESVAILSRPDKGTGDPENNDDCSDDVSVLQKLDKSQKPLDFESNGGCIWFPPPPENEDEEADSNFFTYDDDDDDIGDSGALFSSTGSLSSMFPSKEKQNEGNKEPLRAVIQGHFRALVSQLLHGGGIKVSKEDGSKDWLDIVTTIAWQAASFVKPDTSRGGSMDPVNYVKIKCIASGSPSDSTLVKGVVCTKNIKHKRMTTQYKNPRLLLLGGALEYQSVVNQLASFNTLVQQENDHLKMIMSKIEALRPNVLLVEKSVSPYAQEYLLAKEISLVLNVKRPLLERIARCTGAFINLSIDNISTARLGHCELFRLERVSEEHETANQFNKKPSKTLMFFEGCPRRLGCTVLLRGACREELKKVKDVVQFAVFAAYHLSLETSFLADEGASLPKMTLKHSVAIPERTAADNAISLIPLTDCHASAGTSAQDEGPLGLMPERVESESLIHLDSSNIPSLFLGSEDCRFENALSGACNDNPESNVGLDSFAISEFEDQKTLMVPSSGIKNLSQPELKDIIAQEEVQPMETHESAKPEKIDEGGVSSEYFSATDTNQSILVSFSSRCVLKGTVCERSRLLRIKFYGSFDKPLGRYLRDDLFDQTSYCRSCKELAEAHVLCYTHQQGNLTINVRSLSSVKLPGERDGKIWMWHRCLKCAHIDGVPPATRRVVMSDAAWGLSFGKFLELSFSNHATANRVAPCGHSLQRDCLRFYGFGSMVAFFRYSPIDILNVHLPPSVLEFSGHVQQEWIRKEAAELLGVVEAFYAEISDALDTMENKSKNFGSKLSDTNELRNHIMELKDQLRKERNDYTAMLQVIVMEDSQLGQTSLDILELNRLRRALLIGSHVWDRQLYSLDSLLKTNSVVKAIHGEKSNTQLKESRDDISCEDCNDGHLENVSSYSKPLDSVGNDLLSEQNKNTLSFQSSLDEDSMLPLYHHNNREEEVHSDGEINTFFHDDPSDASNLSDRIDSAWTGTDQLLTKVQAPHVPQTDGFQVGSVKQITICDKPPFRRMLAPVRFNSFDSALRVQERIRKGLPPSSLYLSTLKSFHASGDYRSMVRDPVSNAMRTCSQTLPLEAQKLNLMPSSAPTFISTASHMAAGARLLLPQRSHNDIVIGVYDDDPASIVSHALISKEYEDWVADKSNENERSWSMNDHCKEDSATSTFSAWQSFGSVDLDYMRRGSYGSEDPSSSIGTLFADSKKSPHLTISYGDDSSTAGGKVKFSVTCYFAKQFDSLRKKCCPSEVDFVRSLSRCQRWSAQGGKSNVYFAKSLDERFIIKQVKKTELDSFEEFASEYFKYLTDSLTSGSPTCLAKILGIYQVTVRHLKGGKEMKMDLMVMENLFFRRSISRVYDLKGSARSRYIPDTSGKNKVLLDMNLVEKLHTEPIFLGSKAKRSLERAIWNDTSFLASVDVMDYSLLVGVDNERKELVLGIIDFMRQYTWDKHLETWVKASGILGGPKNASPTVISPKQYKKRFRKAMTSYFLTVPDQWSS</sequence>
<dbReference type="PROSITE" id="PS50178">
    <property type="entry name" value="ZF_FYVE"/>
    <property type="match status" value="1"/>
</dbReference>
<dbReference type="CDD" id="cd03334">
    <property type="entry name" value="Fab1_TCP"/>
    <property type="match status" value="1"/>
</dbReference>
<dbReference type="GO" id="GO:0000285">
    <property type="term" value="F:1-phosphatidylinositol-3-phosphate 5-kinase activity"/>
    <property type="evidence" value="ECO:0000318"/>
    <property type="project" value="GO_Central"/>
</dbReference>
<feature type="domain" description="PIPK" evidence="15">
    <location>
        <begin position="1416"/>
        <end position="1736"/>
    </location>
</feature>
<dbReference type="InterPro" id="IPR002498">
    <property type="entry name" value="PInositol-4-P-4/5-kinase_core"/>
</dbReference>
<dbReference type="CDD" id="cd17300">
    <property type="entry name" value="PIPKc_PIKfyve"/>
    <property type="match status" value="1"/>
</dbReference>
<dbReference type="EMBL" id="CM004401">
    <property type="protein sequence ID" value="OAY29217.1"/>
    <property type="molecule type" value="Genomic_DNA"/>
</dbReference>
<evidence type="ECO:0000256" key="2">
    <source>
        <dbReference type="ARBA" id="ARBA00022679"/>
    </source>
</evidence>
<keyword evidence="6 12" id="KW-0418">Kinase</keyword>
<dbReference type="InterPro" id="IPR002423">
    <property type="entry name" value="Cpn60/GroEL/TCP-1"/>
</dbReference>
<dbReference type="Pfam" id="PF01504">
    <property type="entry name" value="PIP5K"/>
    <property type="match status" value="1"/>
</dbReference>
<dbReference type="Pfam" id="PF00118">
    <property type="entry name" value="Cpn60_TCP1"/>
    <property type="match status" value="1"/>
</dbReference>
<dbReference type="InterPro" id="IPR011011">
    <property type="entry name" value="Znf_FYVE_PHD"/>
</dbReference>
<feature type="domain" description="FYVE-type" evidence="14">
    <location>
        <begin position="40"/>
        <end position="90"/>
    </location>
</feature>
<dbReference type="SMART" id="SM00330">
    <property type="entry name" value="PIPKc"/>
    <property type="match status" value="1"/>
</dbReference>
<feature type="region of interest" description="Disordered" evidence="13">
    <location>
        <begin position="99"/>
        <end position="129"/>
    </location>
</feature>
<feature type="compositionally biased region" description="Low complexity" evidence="13">
    <location>
        <begin position="110"/>
        <end position="127"/>
    </location>
</feature>
<accession>A0A2C9UGH2</accession>
<keyword evidence="5 11" id="KW-0863">Zinc-finger</keyword>
<keyword evidence="7" id="KW-0862">Zinc</keyword>
<keyword evidence="4 12" id="KW-0547">Nucleotide-binding</keyword>
<dbReference type="SUPFAM" id="SSF54849">
    <property type="entry name" value="GroEL-intermediate domain like"/>
    <property type="match status" value="1"/>
</dbReference>
<comment type="caution">
    <text evidence="16">The sequence shown here is derived from an EMBL/GenBank/DDBJ whole genome shotgun (WGS) entry which is preliminary data.</text>
</comment>
<evidence type="ECO:0000256" key="10">
    <source>
        <dbReference type="ARBA" id="ARBA00077223"/>
    </source>
</evidence>
<dbReference type="GO" id="GO:0046854">
    <property type="term" value="P:phosphatidylinositol phosphate biosynthetic process"/>
    <property type="evidence" value="ECO:0000318"/>
    <property type="project" value="GO_Central"/>
</dbReference>
<dbReference type="SUPFAM" id="SSF57903">
    <property type="entry name" value="FYVE/PHD zinc finger"/>
    <property type="match status" value="1"/>
</dbReference>
<dbReference type="Gramene" id="Manes.15G127100.1.v8.1">
    <property type="protein sequence ID" value="Manes.15G127100.1.v8.1.CDS"/>
    <property type="gene ID" value="Manes.15G127100.v8.1"/>
</dbReference>
<evidence type="ECO:0000256" key="1">
    <source>
        <dbReference type="ARBA" id="ARBA00012009"/>
    </source>
</evidence>
<evidence type="ECO:0000313" key="16">
    <source>
        <dbReference type="EMBL" id="OAY29217.1"/>
    </source>
</evidence>
<dbReference type="FunFam" id="3.30.810.10:FF:000001">
    <property type="entry name" value="1-phosphatidylinositol 3-phosphate 5-kinase FAB1"/>
    <property type="match status" value="1"/>
</dbReference>
<evidence type="ECO:0000256" key="8">
    <source>
        <dbReference type="ARBA" id="ARBA00022840"/>
    </source>
</evidence>
<dbReference type="PROSITE" id="PS51455">
    <property type="entry name" value="PIPK"/>
    <property type="match status" value="1"/>
</dbReference>
<keyword evidence="3" id="KW-0479">Metal-binding</keyword>
<evidence type="ECO:0000256" key="4">
    <source>
        <dbReference type="ARBA" id="ARBA00022741"/>
    </source>
</evidence>
<evidence type="ECO:0000256" key="11">
    <source>
        <dbReference type="PROSITE-ProRule" id="PRU00091"/>
    </source>
</evidence>
<dbReference type="FunFam" id="3.30.800.10:FF:000010">
    <property type="entry name" value="Putative 1-phosphatidylinositol-3-phosphate 5-kinase FAB1C"/>
    <property type="match status" value="1"/>
</dbReference>
<dbReference type="InterPro" id="IPR027484">
    <property type="entry name" value="PInositol-4-P-5-kinase_N"/>
</dbReference>
<feature type="region of interest" description="Disordered" evidence="13">
    <location>
        <begin position="294"/>
        <end position="318"/>
    </location>
</feature>
<organism evidence="16 17">
    <name type="scientific">Manihot esculenta</name>
    <name type="common">Cassava</name>
    <name type="synonym">Jatropha manihot</name>
    <dbReference type="NCBI Taxonomy" id="3983"/>
    <lineage>
        <taxon>Eukaryota</taxon>
        <taxon>Viridiplantae</taxon>
        <taxon>Streptophyta</taxon>
        <taxon>Embryophyta</taxon>
        <taxon>Tracheophyta</taxon>
        <taxon>Spermatophyta</taxon>
        <taxon>Magnoliopsida</taxon>
        <taxon>eudicotyledons</taxon>
        <taxon>Gunneridae</taxon>
        <taxon>Pentapetalae</taxon>
        <taxon>rosids</taxon>
        <taxon>fabids</taxon>
        <taxon>Malpighiales</taxon>
        <taxon>Euphorbiaceae</taxon>
        <taxon>Crotonoideae</taxon>
        <taxon>Manihoteae</taxon>
        <taxon>Manihot</taxon>
    </lineage>
</organism>
<dbReference type="GO" id="GO:0005524">
    <property type="term" value="F:ATP binding"/>
    <property type="evidence" value="ECO:0007669"/>
    <property type="project" value="UniProtKB-UniRule"/>
</dbReference>
<dbReference type="InterPro" id="IPR017455">
    <property type="entry name" value="Znf_FYVE-rel"/>
</dbReference>
<dbReference type="OrthoDB" id="158357at2759"/>
<proteinExistence type="predicted"/>
<dbReference type="Gene3D" id="3.30.810.10">
    <property type="entry name" value="2-Layer Sandwich"/>
    <property type="match status" value="1"/>
</dbReference>
<feature type="region of interest" description="Disordered" evidence="13">
    <location>
        <begin position="237"/>
        <end position="256"/>
    </location>
</feature>
<dbReference type="STRING" id="3983.A0A2C9UGH2"/>
<evidence type="ECO:0000259" key="15">
    <source>
        <dbReference type="PROSITE" id="PS51455"/>
    </source>
</evidence>
<keyword evidence="17" id="KW-1185">Reference proteome</keyword>
<reference evidence="17" key="1">
    <citation type="journal article" date="2016" name="Nat. Biotechnol.">
        <title>Sequencing wild and cultivated cassava and related species reveals extensive interspecific hybridization and genetic diversity.</title>
        <authorList>
            <person name="Bredeson J.V."/>
            <person name="Lyons J.B."/>
            <person name="Prochnik S.E."/>
            <person name="Wu G.A."/>
            <person name="Ha C.M."/>
            <person name="Edsinger-Gonzales E."/>
            <person name="Grimwood J."/>
            <person name="Schmutz J."/>
            <person name="Rabbi I.Y."/>
            <person name="Egesi C."/>
            <person name="Nauluvula P."/>
            <person name="Lebot V."/>
            <person name="Ndunguru J."/>
            <person name="Mkamilo G."/>
            <person name="Bart R.S."/>
            <person name="Setter T.L."/>
            <person name="Gleadow R.M."/>
            <person name="Kulakow P."/>
            <person name="Ferguson M.E."/>
            <person name="Rounsley S."/>
            <person name="Rokhsar D.S."/>
        </authorList>
    </citation>
    <scope>NUCLEOTIDE SEQUENCE [LARGE SCALE GENOMIC DNA]</scope>
    <source>
        <strain evidence="17">cv. AM560-2</strain>
    </source>
</reference>
<keyword evidence="2 12" id="KW-0808">Transferase</keyword>
<evidence type="ECO:0000256" key="13">
    <source>
        <dbReference type="SAM" id="MobiDB-lite"/>
    </source>
</evidence>
<dbReference type="GO" id="GO:0007033">
    <property type="term" value="P:vacuole organization"/>
    <property type="evidence" value="ECO:0000318"/>
    <property type="project" value="GO_Central"/>
</dbReference>
<dbReference type="Proteomes" id="UP000091857">
    <property type="component" value="Chromosome 15"/>
</dbReference>
<dbReference type="PANTHER" id="PTHR45748:SF14">
    <property type="entry name" value="1-PHOSPHATIDYLINOSITOL-3-PHOSPHATE 5-KINASE FAB1C-RELATED"/>
    <property type="match status" value="1"/>
</dbReference>
<dbReference type="PANTHER" id="PTHR45748">
    <property type="entry name" value="1-PHOSPHATIDYLINOSITOL 3-PHOSPHATE 5-KINASE-RELATED"/>
    <property type="match status" value="1"/>
</dbReference>
<feature type="region of interest" description="Disordered" evidence="13">
    <location>
        <begin position="163"/>
        <end position="185"/>
    </location>
</feature>
<dbReference type="InterPro" id="IPR027409">
    <property type="entry name" value="GroEL-like_apical_dom_sf"/>
</dbReference>
<dbReference type="FunFam" id="3.50.7.10:FF:000007">
    <property type="entry name" value="1-phosphatidylinositol 3-phosphate 5-kinase isoform X1"/>
    <property type="match status" value="1"/>
</dbReference>
<dbReference type="InterPro" id="IPR027483">
    <property type="entry name" value="PInositol-4-P-4/5-kinase_C_sf"/>
</dbReference>
<dbReference type="SUPFAM" id="SSF56104">
    <property type="entry name" value="SAICAR synthase-like"/>
    <property type="match status" value="1"/>
</dbReference>
<evidence type="ECO:0000256" key="6">
    <source>
        <dbReference type="ARBA" id="ARBA00022777"/>
    </source>
</evidence>
<dbReference type="SUPFAM" id="SSF52029">
    <property type="entry name" value="GroEL apical domain-like"/>
    <property type="match status" value="1"/>
</dbReference>
<evidence type="ECO:0000256" key="12">
    <source>
        <dbReference type="PROSITE-ProRule" id="PRU00781"/>
    </source>
</evidence>
<evidence type="ECO:0000256" key="9">
    <source>
        <dbReference type="ARBA" id="ARBA00023464"/>
    </source>
</evidence>
<dbReference type="EC" id="2.7.1.150" evidence="1"/>